<organism evidence="2">
    <name type="scientific">marine sediment metagenome</name>
    <dbReference type="NCBI Taxonomy" id="412755"/>
    <lineage>
        <taxon>unclassified sequences</taxon>
        <taxon>metagenomes</taxon>
        <taxon>ecological metagenomes</taxon>
    </lineage>
</organism>
<evidence type="ECO:0000256" key="1">
    <source>
        <dbReference type="SAM" id="Phobius"/>
    </source>
</evidence>
<accession>X0YQ30</accession>
<dbReference type="EMBL" id="BART01003564">
    <property type="protein sequence ID" value="GAG58374.1"/>
    <property type="molecule type" value="Genomic_DNA"/>
</dbReference>
<name>X0YQ30_9ZZZZ</name>
<gene>
    <name evidence="2" type="ORF">S01H4_09705</name>
</gene>
<evidence type="ECO:0000313" key="2">
    <source>
        <dbReference type="EMBL" id="GAG58374.1"/>
    </source>
</evidence>
<keyword evidence="1" id="KW-1133">Transmembrane helix</keyword>
<reference evidence="2" key="1">
    <citation type="journal article" date="2014" name="Front. Microbiol.">
        <title>High frequency of phylogenetically diverse reductive dehalogenase-homologous genes in deep subseafloor sedimentary metagenomes.</title>
        <authorList>
            <person name="Kawai M."/>
            <person name="Futagami T."/>
            <person name="Toyoda A."/>
            <person name="Takaki Y."/>
            <person name="Nishi S."/>
            <person name="Hori S."/>
            <person name="Arai W."/>
            <person name="Tsubouchi T."/>
            <person name="Morono Y."/>
            <person name="Uchiyama I."/>
            <person name="Ito T."/>
            <person name="Fujiyama A."/>
            <person name="Inagaki F."/>
            <person name="Takami H."/>
        </authorList>
    </citation>
    <scope>NUCLEOTIDE SEQUENCE</scope>
    <source>
        <strain evidence="2">Expedition CK06-06</strain>
    </source>
</reference>
<sequence length="144" mass="16683">MAIKSKITAKEKFQSINHDLINREVEDLSFNVDVFNRQLNNAIVKSNETNEAMSNLLVKAQGQTQLLDSVRIMYDNEIIVHEKMVDSLNLLFRESSNLLIGKMKTFNRSDLDLKLIQSESKYQSKFILSKIILLILYFLFFSCS</sequence>
<comment type="caution">
    <text evidence="2">The sequence shown here is derived from an EMBL/GenBank/DDBJ whole genome shotgun (WGS) entry which is preliminary data.</text>
</comment>
<protein>
    <submittedName>
        <fullName evidence="2">Uncharacterized protein</fullName>
    </submittedName>
</protein>
<keyword evidence="1" id="KW-0812">Transmembrane</keyword>
<dbReference type="AlphaFoldDB" id="X0YQ30"/>
<keyword evidence="1" id="KW-0472">Membrane</keyword>
<proteinExistence type="predicted"/>
<feature type="transmembrane region" description="Helical" evidence="1">
    <location>
        <begin position="126"/>
        <end position="142"/>
    </location>
</feature>